<evidence type="ECO:0000256" key="1">
    <source>
        <dbReference type="SAM" id="Phobius"/>
    </source>
</evidence>
<dbReference type="RefSeq" id="WP_344160502.1">
    <property type="nucleotide sequence ID" value="NZ_BAAAPC010000003.1"/>
</dbReference>
<sequence>MNWLVNIAVFGIVGAVIMAALIGLLLVLGSRTGGRGPQAVFGAVSLVVLIAVPALAAVNLLNTAPDTGFGLMFLVAFGVALVICAVNIAFLPLVARRAAAGRGEELAAGPRLSPALLGGGVLVCAVLGLVSAGVGLVVG</sequence>
<name>A0ABN2SI24_9ACTN</name>
<keyword evidence="1" id="KW-0812">Transmembrane</keyword>
<evidence type="ECO:0008006" key="4">
    <source>
        <dbReference type="Google" id="ProtNLM"/>
    </source>
</evidence>
<feature type="transmembrane region" description="Helical" evidence="1">
    <location>
        <begin position="6"/>
        <end position="28"/>
    </location>
</feature>
<reference evidence="2 3" key="1">
    <citation type="journal article" date="2019" name="Int. J. Syst. Evol. Microbiol.">
        <title>The Global Catalogue of Microorganisms (GCM) 10K type strain sequencing project: providing services to taxonomists for standard genome sequencing and annotation.</title>
        <authorList>
            <consortium name="The Broad Institute Genomics Platform"/>
            <consortium name="The Broad Institute Genome Sequencing Center for Infectious Disease"/>
            <person name="Wu L."/>
            <person name="Ma J."/>
        </authorList>
    </citation>
    <scope>NUCLEOTIDE SEQUENCE [LARGE SCALE GENOMIC DNA]</scope>
    <source>
        <strain evidence="2 3">JCM 15313</strain>
    </source>
</reference>
<evidence type="ECO:0000313" key="2">
    <source>
        <dbReference type="EMBL" id="GAA1986984.1"/>
    </source>
</evidence>
<dbReference type="Proteomes" id="UP001501585">
    <property type="component" value="Unassembled WGS sequence"/>
</dbReference>
<protein>
    <recommendedName>
        <fullName evidence="4">Integral membrane protein</fullName>
    </recommendedName>
</protein>
<keyword evidence="3" id="KW-1185">Reference proteome</keyword>
<organism evidence="2 3">
    <name type="scientific">Nocardiopsis rhodophaea</name>
    <dbReference type="NCBI Taxonomy" id="280238"/>
    <lineage>
        <taxon>Bacteria</taxon>
        <taxon>Bacillati</taxon>
        <taxon>Actinomycetota</taxon>
        <taxon>Actinomycetes</taxon>
        <taxon>Streptosporangiales</taxon>
        <taxon>Nocardiopsidaceae</taxon>
        <taxon>Nocardiopsis</taxon>
    </lineage>
</organism>
<feature type="transmembrane region" description="Helical" evidence="1">
    <location>
        <begin position="115"/>
        <end position="138"/>
    </location>
</feature>
<feature type="transmembrane region" description="Helical" evidence="1">
    <location>
        <begin position="67"/>
        <end position="94"/>
    </location>
</feature>
<comment type="caution">
    <text evidence="2">The sequence shown here is derived from an EMBL/GenBank/DDBJ whole genome shotgun (WGS) entry which is preliminary data.</text>
</comment>
<accession>A0ABN2SI24</accession>
<gene>
    <name evidence="2" type="ORF">GCM10009799_10680</name>
</gene>
<feature type="transmembrane region" description="Helical" evidence="1">
    <location>
        <begin position="40"/>
        <end position="61"/>
    </location>
</feature>
<keyword evidence="1" id="KW-0472">Membrane</keyword>
<dbReference type="EMBL" id="BAAAPC010000003">
    <property type="protein sequence ID" value="GAA1986984.1"/>
    <property type="molecule type" value="Genomic_DNA"/>
</dbReference>
<proteinExistence type="predicted"/>
<evidence type="ECO:0000313" key="3">
    <source>
        <dbReference type="Proteomes" id="UP001501585"/>
    </source>
</evidence>
<keyword evidence="1" id="KW-1133">Transmembrane helix</keyword>